<accession>A0ABS1YJU0</accession>
<sequence length="154" mass="16243">MGTVLGAAAGVGGAIGAATVAARNQLQRTKQEQEYDRQQQAQLDERQRMDAVASTASASFEKVVIAAALNQAAWQQPDGTAARQAAQLAVAQAYAASELFGEAETLRLVAGYAKPANDAMAATARSRANEQLAACAERYGSLMQYLGRRLQLAR</sequence>
<evidence type="ECO:0000313" key="1">
    <source>
        <dbReference type="EMBL" id="MBM0277573.1"/>
    </source>
</evidence>
<evidence type="ECO:0000313" key="2">
    <source>
        <dbReference type="Proteomes" id="UP000622245"/>
    </source>
</evidence>
<dbReference type="RefSeq" id="WP_203149996.1">
    <property type="nucleotide sequence ID" value="NZ_JAEVHL010000110.1"/>
</dbReference>
<dbReference type="Proteomes" id="UP000622245">
    <property type="component" value="Unassembled WGS sequence"/>
</dbReference>
<name>A0ABS1YJU0_9ACTN</name>
<protein>
    <submittedName>
        <fullName evidence="1">Uncharacterized protein</fullName>
    </submittedName>
</protein>
<keyword evidence="2" id="KW-1185">Reference proteome</keyword>
<gene>
    <name evidence="1" type="ORF">JM949_20410</name>
</gene>
<comment type="caution">
    <text evidence="1">The sequence shown here is derived from an EMBL/GenBank/DDBJ whole genome shotgun (WGS) entry which is preliminary data.</text>
</comment>
<dbReference type="EMBL" id="JAEVHL010000110">
    <property type="protein sequence ID" value="MBM0277573.1"/>
    <property type="molecule type" value="Genomic_DNA"/>
</dbReference>
<proteinExistence type="predicted"/>
<reference evidence="1 2" key="1">
    <citation type="submission" date="2021-01" db="EMBL/GenBank/DDBJ databases">
        <title>Draft genome sequence of Micromonospora sp. strain STR1s_6.</title>
        <authorList>
            <person name="Karlyshev A."/>
            <person name="Jawad R."/>
        </authorList>
    </citation>
    <scope>NUCLEOTIDE SEQUENCE [LARGE SCALE GENOMIC DNA]</scope>
    <source>
        <strain evidence="1 2">STR1S-6</strain>
    </source>
</reference>
<organism evidence="1 2">
    <name type="scientific">Micromonospora tarensis</name>
    <dbReference type="NCBI Taxonomy" id="2806100"/>
    <lineage>
        <taxon>Bacteria</taxon>
        <taxon>Bacillati</taxon>
        <taxon>Actinomycetota</taxon>
        <taxon>Actinomycetes</taxon>
        <taxon>Micromonosporales</taxon>
        <taxon>Micromonosporaceae</taxon>
        <taxon>Micromonospora</taxon>
    </lineage>
</organism>